<comment type="caution">
    <text evidence="2">The sequence shown here is derived from an EMBL/GenBank/DDBJ whole genome shotgun (WGS) entry which is preliminary data.</text>
</comment>
<evidence type="ECO:0000313" key="2">
    <source>
        <dbReference type="EMBL" id="MBU3814778.1"/>
    </source>
</evidence>
<proteinExistence type="predicted"/>
<dbReference type="EMBL" id="JAHLFO010000133">
    <property type="protein sequence ID" value="MBU3814778.1"/>
    <property type="molecule type" value="Genomic_DNA"/>
</dbReference>
<accession>A0A9E2KH63</accession>
<gene>
    <name evidence="2" type="ORF">H9791_09825</name>
</gene>
<sequence length="76" mass="8612">MGRDMVKFSDVEKAVFELRGQQVILDADVASLYGVETKRVNEAVKNNPDKFPPGYILALETEEWETLRSKKTALKP</sequence>
<feature type="domain" description="KilA-N DNA-binding" evidence="1">
    <location>
        <begin position="14"/>
        <end position="71"/>
    </location>
</feature>
<reference evidence="2" key="2">
    <citation type="submission" date="2021-04" db="EMBL/GenBank/DDBJ databases">
        <authorList>
            <person name="Gilroy R."/>
        </authorList>
    </citation>
    <scope>NUCLEOTIDE SEQUENCE</scope>
    <source>
        <strain evidence="2">B3-3758</strain>
    </source>
</reference>
<dbReference type="InterPro" id="IPR018873">
    <property type="entry name" value="KilA-N_DNA-bd_domain"/>
</dbReference>
<dbReference type="AlphaFoldDB" id="A0A9E2KH63"/>
<dbReference type="Pfam" id="PF10543">
    <property type="entry name" value="ORF6N"/>
    <property type="match status" value="1"/>
</dbReference>
<evidence type="ECO:0000313" key="3">
    <source>
        <dbReference type="Proteomes" id="UP000824236"/>
    </source>
</evidence>
<dbReference type="Proteomes" id="UP000824236">
    <property type="component" value="Unassembled WGS sequence"/>
</dbReference>
<evidence type="ECO:0000259" key="1">
    <source>
        <dbReference type="Pfam" id="PF10543"/>
    </source>
</evidence>
<reference evidence="2" key="1">
    <citation type="journal article" date="2021" name="PeerJ">
        <title>Extensive microbial diversity within the chicken gut microbiome revealed by metagenomics and culture.</title>
        <authorList>
            <person name="Gilroy R."/>
            <person name="Ravi A."/>
            <person name="Getino M."/>
            <person name="Pursley I."/>
            <person name="Horton D.L."/>
            <person name="Alikhan N.F."/>
            <person name="Baker D."/>
            <person name="Gharbi K."/>
            <person name="Hall N."/>
            <person name="Watson M."/>
            <person name="Adriaenssens E.M."/>
            <person name="Foster-Nyarko E."/>
            <person name="Jarju S."/>
            <person name="Secka A."/>
            <person name="Antonio M."/>
            <person name="Oren A."/>
            <person name="Chaudhuri R.R."/>
            <person name="La Ragione R."/>
            <person name="Hildebrand F."/>
            <person name="Pallen M.J."/>
        </authorList>
    </citation>
    <scope>NUCLEOTIDE SEQUENCE</scope>
    <source>
        <strain evidence="2">B3-3758</strain>
    </source>
</reference>
<feature type="non-terminal residue" evidence="2">
    <location>
        <position position="76"/>
    </location>
</feature>
<protein>
    <submittedName>
        <fullName evidence="2">ORF6N domain-containing protein</fullName>
    </submittedName>
</protein>
<organism evidence="2 3">
    <name type="scientific">Candidatus Bacteroides intestinipullorum</name>
    <dbReference type="NCBI Taxonomy" id="2838471"/>
    <lineage>
        <taxon>Bacteria</taxon>
        <taxon>Pseudomonadati</taxon>
        <taxon>Bacteroidota</taxon>
        <taxon>Bacteroidia</taxon>
        <taxon>Bacteroidales</taxon>
        <taxon>Bacteroidaceae</taxon>
        <taxon>Bacteroides</taxon>
    </lineage>
</organism>
<name>A0A9E2KH63_9BACE</name>